<gene>
    <name evidence="1" type="ORF">QD47_27105</name>
</gene>
<organism evidence="1 2">
    <name type="scientific">Paenibacillus terrae</name>
    <dbReference type="NCBI Taxonomy" id="159743"/>
    <lineage>
        <taxon>Bacteria</taxon>
        <taxon>Bacillati</taxon>
        <taxon>Bacillota</taxon>
        <taxon>Bacilli</taxon>
        <taxon>Bacillales</taxon>
        <taxon>Paenibacillaceae</taxon>
        <taxon>Paenibacillus</taxon>
    </lineage>
</organism>
<protein>
    <recommendedName>
        <fullName evidence="3">Reverse transcriptase domain-containing protein</fullName>
    </recommendedName>
</protein>
<evidence type="ECO:0008006" key="3">
    <source>
        <dbReference type="Google" id="ProtNLM"/>
    </source>
</evidence>
<dbReference type="EMBL" id="JTHP01000102">
    <property type="protein sequence ID" value="KJD42624.1"/>
    <property type="molecule type" value="Genomic_DNA"/>
</dbReference>
<dbReference type="AlphaFoldDB" id="A0A0D7WUD2"/>
<evidence type="ECO:0000313" key="2">
    <source>
        <dbReference type="Proteomes" id="UP000032534"/>
    </source>
</evidence>
<comment type="caution">
    <text evidence="1">The sequence shown here is derived from an EMBL/GenBank/DDBJ whole genome shotgun (WGS) entry which is preliminary data.</text>
</comment>
<keyword evidence="2" id="KW-1185">Reference proteome</keyword>
<accession>A0A0D7WUD2</accession>
<reference evidence="1 2" key="1">
    <citation type="submission" date="2014-11" db="EMBL/GenBank/DDBJ databases">
        <title>Draft Genome Sequences of Paenibacillus polymyxa NRRL B-30509 and Paenibacillus terrae NRRL B-30644, Strains from a Poultry Environment that Produce Tridecaptin A and Paenicidins.</title>
        <authorList>
            <person name="van Belkum M.J."/>
            <person name="Lohans C.T."/>
            <person name="Vederas J.C."/>
        </authorList>
    </citation>
    <scope>NUCLEOTIDE SEQUENCE [LARGE SCALE GENOMIC DNA]</scope>
    <source>
        <strain evidence="1 2">NRRL B-30644</strain>
    </source>
</reference>
<evidence type="ECO:0000313" key="1">
    <source>
        <dbReference type="EMBL" id="KJD42624.1"/>
    </source>
</evidence>
<name>A0A0D7WUD2_9BACL</name>
<dbReference type="InterPro" id="IPR043502">
    <property type="entry name" value="DNA/RNA_pol_sf"/>
</dbReference>
<dbReference type="SUPFAM" id="SSF56672">
    <property type="entry name" value="DNA/RNA polymerases"/>
    <property type="match status" value="1"/>
</dbReference>
<proteinExistence type="predicted"/>
<dbReference type="Proteomes" id="UP000032534">
    <property type="component" value="Unassembled WGS sequence"/>
</dbReference>
<sequence>MRSIQDRIHDISKAVIIRGEQPRFKGLVEIMASDVVIKTAIHNLEANSGSETPGSDGETMRKHFLQVPYEHVVERVQDAFSNYRPLPVRRKMIPKEGKTEMRPLGIPALVDRVVQGCVQIVIEPILEAQFFKHSYQSGHSTHKHLSSISS</sequence>
<dbReference type="PATRIC" id="fig|159743.3.peg.6035"/>